<protein>
    <recommendedName>
        <fullName evidence="3">HTH CENPB-type domain-containing protein</fullName>
    </recommendedName>
</protein>
<keyword evidence="2" id="KW-1185">Reference proteome</keyword>
<reference evidence="1 2" key="1">
    <citation type="submission" date="2024-09" db="EMBL/GenBank/DDBJ databases">
        <title>Chromosome-scale assembly of Riccia sorocarpa.</title>
        <authorList>
            <person name="Paukszto L."/>
        </authorList>
    </citation>
    <scope>NUCLEOTIDE SEQUENCE [LARGE SCALE GENOMIC DNA]</scope>
    <source>
        <strain evidence="1">LP-2024</strain>
        <tissue evidence="1">Aerial parts of the thallus</tissue>
    </source>
</reference>
<organism evidence="1 2">
    <name type="scientific">Riccia sorocarpa</name>
    <dbReference type="NCBI Taxonomy" id="122646"/>
    <lineage>
        <taxon>Eukaryota</taxon>
        <taxon>Viridiplantae</taxon>
        <taxon>Streptophyta</taxon>
        <taxon>Embryophyta</taxon>
        <taxon>Marchantiophyta</taxon>
        <taxon>Marchantiopsida</taxon>
        <taxon>Marchantiidae</taxon>
        <taxon>Marchantiales</taxon>
        <taxon>Ricciaceae</taxon>
        <taxon>Riccia</taxon>
    </lineage>
</organism>
<evidence type="ECO:0000313" key="1">
    <source>
        <dbReference type="EMBL" id="KAL3699331.1"/>
    </source>
</evidence>
<evidence type="ECO:0008006" key="3">
    <source>
        <dbReference type="Google" id="ProtNLM"/>
    </source>
</evidence>
<evidence type="ECO:0000313" key="2">
    <source>
        <dbReference type="Proteomes" id="UP001633002"/>
    </source>
</evidence>
<proteinExistence type="predicted"/>
<comment type="caution">
    <text evidence="1">The sequence shown here is derived from an EMBL/GenBank/DDBJ whole genome shotgun (WGS) entry which is preliminary data.</text>
</comment>
<gene>
    <name evidence="1" type="ORF">R1sor_017353</name>
</gene>
<dbReference type="EMBL" id="JBJQOH010000001">
    <property type="protein sequence ID" value="KAL3699331.1"/>
    <property type="molecule type" value="Genomic_DNA"/>
</dbReference>
<accession>A0ABD3I7P5</accession>
<dbReference type="Proteomes" id="UP001633002">
    <property type="component" value="Unassembled WGS sequence"/>
</dbReference>
<sequence length="232" mass="26534">MNKALSDGPRQNLVCSELKVVPHSPQGSTRKEMKISHGWLEGFKKRCDIKSYCRHGEAASDGITDEVREKINALKAVIKTYHPEDMFNMDETSSIDWNQIECLQHVIFLERAWRINVSAKTMRKSWSHSQLVTLEEILPDLNDPSIPDMNAPSSDGIEELRSTLQRLGEASIASEDQMVLQIFNSKFFCFLGSDIFEVNVLNHTHSRQKTEERQINHCVYPLPTNVLISQLH</sequence>
<dbReference type="AlphaFoldDB" id="A0ABD3I7P5"/>
<name>A0ABD3I7P5_9MARC</name>